<evidence type="ECO:0000259" key="3">
    <source>
        <dbReference type="Pfam" id="PF03446"/>
    </source>
</evidence>
<evidence type="ECO:0000313" key="5">
    <source>
        <dbReference type="Proteomes" id="UP000190367"/>
    </source>
</evidence>
<evidence type="ECO:0000256" key="2">
    <source>
        <dbReference type="PIRSR" id="PIRSR000103-1"/>
    </source>
</evidence>
<feature type="domain" description="6-phosphogluconate dehydrogenase NADP-binding" evidence="3">
    <location>
        <begin position="2"/>
        <end position="154"/>
    </location>
</feature>
<feature type="active site" evidence="2">
    <location>
        <position position="167"/>
    </location>
</feature>
<dbReference type="Gene3D" id="1.10.1040.10">
    <property type="entry name" value="N-(1-d-carboxylethyl)-l-norvaline Dehydrogenase, domain 2"/>
    <property type="match status" value="1"/>
</dbReference>
<organism evidence="4 5">
    <name type="scientific">Chitinophaga eiseniae</name>
    <dbReference type="NCBI Taxonomy" id="634771"/>
    <lineage>
        <taxon>Bacteria</taxon>
        <taxon>Pseudomonadati</taxon>
        <taxon>Bacteroidota</taxon>
        <taxon>Chitinophagia</taxon>
        <taxon>Chitinophagales</taxon>
        <taxon>Chitinophagaceae</taxon>
        <taxon>Chitinophaga</taxon>
    </lineage>
</organism>
<dbReference type="Gene3D" id="3.40.50.720">
    <property type="entry name" value="NAD(P)-binding Rossmann-like Domain"/>
    <property type="match status" value="1"/>
</dbReference>
<dbReference type="STRING" id="634771.SAMN04488128_103904"/>
<dbReference type="AlphaFoldDB" id="A0A1T4T042"/>
<dbReference type="SUPFAM" id="SSF51735">
    <property type="entry name" value="NAD(P)-binding Rossmann-fold domains"/>
    <property type="match status" value="1"/>
</dbReference>
<evidence type="ECO:0000256" key="1">
    <source>
        <dbReference type="ARBA" id="ARBA00023002"/>
    </source>
</evidence>
<proteinExistence type="predicted"/>
<dbReference type="PANTHER" id="PTHR43580">
    <property type="entry name" value="OXIDOREDUCTASE GLYR1-RELATED"/>
    <property type="match status" value="1"/>
</dbReference>
<dbReference type="OrthoDB" id="9777604at2"/>
<dbReference type="GO" id="GO:0050661">
    <property type="term" value="F:NADP binding"/>
    <property type="evidence" value="ECO:0007669"/>
    <property type="project" value="InterPro"/>
</dbReference>
<dbReference type="Pfam" id="PF03446">
    <property type="entry name" value="NAD_binding_2"/>
    <property type="match status" value="1"/>
</dbReference>
<dbReference type="Proteomes" id="UP000190367">
    <property type="component" value="Unassembled WGS sequence"/>
</dbReference>
<dbReference type="EMBL" id="FUWZ01000003">
    <property type="protein sequence ID" value="SKA33846.1"/>
    <property type="molecule type" value="Genomic_DNA"/>
</dbReference>
<name>A0A1T4T042_9BACT</name>
<dbReference type="InterPro" id="IPR036291">
    <property type="entry name" value="NAD(P)-bd_dom_sf"/>
</dbReference>
<keyword evidence="1" id="KW-0560">Oxidoreductase</keyword>
<reference evidence="5" key="1">
    <citation type="submission" date="2017-02" db="EMBL/GenBank/DDBJ databases">
        <authorList>
            <person name="Varghese N."/>
            <person name="Submissions S."/>
        </authorList>
    </citation>
    <scope>NUCLEOTIDE SEQUENCE [LARGE SCALE GENOMIC DNA]</scope>
    <source>
        <strain evidence="5">DSM 22224</strain>
    </source>
</reference>
<dbReference type="SUPFAM" id="SSF48179">
    <property type="entry name" value="6-phosphogluconate dehydrogenase C-terminal domain-like"/>
    <property type="match status" value="1"/>
</dbReference>
<gene>
    <name evidence="4" type="ORF">SAMN04488128_103904</name>
</gene>
<accession>A0A1T4T042</accession>
<dbReference type="InterPro" id="IPR008927">
    <property type="entry name" value="6-PGluconate_DH-like_C_sf"/>
</dbReference>
<dbReference type="GO" id="GO:0016491">
    <property type="term" value="F:oxidoreductase activity"/>
    <property type="evidence" value="ECO:0007669"/>
    <property type="project" value="UniProtKB-KW"/>
</dbReference>
<dbReference type="InterPro" id="IPR013328">
    <property type="entry name" value="6PGD_dom2"/>
</dbReference>
<evidence type="ECO:0000313" key="4">
    <source>
        <dbReference type="EMBL" id="SKA33846.1"/>
    </source>
</evidence>
<keyword evidence="5" id="KW-1185">Reference proteome</keyword>
<dbReference type="InterPro" id="IPR006115">
    <property type="entry name" value="6PGDH_NADP-bd"/>
</dbReference>
<protein>
    <submittedName>
        <fullName evidence="4">3-hydroxyisobutyrate dehydrogenase</fullName>
    </submittedName>
</protein>
<dbReference type="PANTHER" id="PTHR43580:SF2">
    <property type="entry name" value="CYTOKINE-LIKE NUCLEAR FACTOR N-PAC"/>
    <property type="match status" value="1"/>
</dbReference>
<dbReference type="InterPro" id="IPR015815">
    <property type="entry name" value="HIBADH-related"/>
</dbReference>
<dbReference type="PIRSF" id="PIRSF000103">
    <property type="entry name" value="HIBADH"/>
    <property type="match status" value="1"/>
</dbReference>
<dbReference type="RefSeq" id="WP_078671225.1">
    <property type="nucleotide sequence ID" value="NZ_FUWZ01000003.1"/>
</dbReference>
<dbReference type="InterPro" id="IPR051265">
    <property type="entry name" value="HIBADH-related_NP60_sf"/>
</dbReference>
<sequence length="284" mass="30465">MVAFLGMGLLGSNFVRAMISKGMQVQVWNRTASRATALEAYGAKAFENAADAVKGADRIHLTLKDDASVDEVLAAASAGFKPGAIIIDHTTTSAEGAVQRTKAWKERGFVYQHAPVFMGPANALDSSGNMLVSGDQELISQLEPELSKLTGQVLNFGPEPGKAAAIKLMGNLFLVTFTSGLSDMLSLCKALNIQLNEVYTLFSAWNPGAQVAPRLKRMTAGTYDSPSWELNMARKDTQLFLNAAAQNGTHLAVIPAIAEEMDRWIAKGHGNQDWTIIAKDNIPA</sequence>